<dbReference type="EMBL" id="RBXL01000001">
    <property type="protein sequence ID" value="RKT47437.1"/>
    <property type="molecule type" value="Genomic_DNA"/>
</dbReference>
<evidence type="ECO:0000313" key="4">
    <source>
        <dbReference type="EMBL" id="RKT47437.1"/>
    </source>
</evidence>
<sequence length="269" mass="30584">MMRNSFTFLCFHLFTMARCAAVPVDLSTKHRHRLEAIVRQHHAAQSLVMRARIILLADAGVGVHETARELNIGRATVQRWRKRWLAGEGRAFAERLCDAPRPGTPPTYEPAATGTVGHHLGQTRTEEDYAQYLAKLLATRSPETHWHLVMDNLNIHCSEAVVRLVAEAIGFNGDLGLKGKCGILQSMATREKFLRDPSHRIVFHFTPKHASWLNQIEMWFSILARKVIRRGNFTSVEDLNAKISSFIDFFNKTMAKPFRWTYQGKPLAA</sequence>
<dbReference type="InterPro" id="IPR009057">
    <property type="entry name" value="Homeodomain-like_sf"/>
</dbReference>
<evidence type="ECO:0000259" key="3">
    <source>
        <dbReference type="Pfam" id="PF13358"/>
    </source>
</evidence>
<dbReference type="AlphaFoldDB" id="A0A495VG74"/>
<dbReference type="SUPFAM" id="SSF46689">
    <property type="entry name" value="Homeodomain-like"/>
    <property type="match status" value="1"/>
</dbReference>
<keyword evidence="2" id="KW-0732">Signal</keyword>
<dbReference type="Pfam" id="PF13384">
    <property type="entry name" value="HTH_23"/>
    <property type="match status" value="1"/>
</dbReference>
<dbReference type="GO" id="GO:0003677">
    <property type="term" value="F:DNA binding"/>
    <property type="evidence" value="ECO:0007669"/>
    <property type="project" value="UniProtKB-KW"/>
</dbReference>
<keyword evidence="4" id="KW-0238">DNA-binding</keyword>
<gene>
    <name evidence="4" type="ORF">BDD21_5020</name>
</gene>
<dbReference type="Proteomes" id="UP000274556">
    <property type="component" value="Unassembled WGS sequence"/>
</dbReference>
<feature type="chain" id="PRO_5019801156" evidence="2">
    <location>
        <begin position="21"/>
        <end position="269"/>
    </location>
</feature>
<accession>A0A495VG74</accession>
<evidence type="ECO:0000256" key="1">
    <source>
        <dbReference type="SAM" id="MobiDB-lite"/>
    </source>
</evidence>
<dbReference type="Pfam" id="PF13358">
    <property type="entry name" value="DDE_3"/>
    <property type="match status" value="1"/>
</dbReference>
<name>A0A495VG74_9GAMM</name>
<protein>
    <submittedName>
        <fullName evidence="4">Homeodomain-like domain-containing protein</fullName>
    </submittedName>
</protein>
<evidence type="ECO:0000313" key="5">
    <source>
        <dbReference type="Proteomes" id="UP000274556"/>
    </source>
</evidence>
<dbReference type="InterPro" id="IPR038717">
    <property type="entry name" value="Tc1-like_DDE_dom"/>
</dbReference>
<dbReference type="InterPro" id="IPR036397">
    <property type="entry name" value="RNaseH_sf"/>
</dbReference>
<feature type="region of interest" description="Disordered" evidence="1">
    <location>
        <begin position="96"/>
        <end position="115"/>
    </location>
</feature>
<keyword evidence="5" id="KW-1185">Reference proteome</keyword>
<organism evidence="4 5">
    <name type="scientific">Thiocapsa rosea</name>
    <dbReference type="NCBI Taxonomy" id="69360"/>
    <lineage>
        <taxon>Bacteria</taxon>
        <taxon>Pseudomonadati</taxon>
        <taxon>Pseudomonadota</taxon>
        <taxon>Gammaproteobacteria</taxon>
        <taxon>Chromatiales</taxon>
        <taxon>Chromatiaceae</taxon>
        <taxon>Thiocapsa</taxon>
    </lineage>
</organism>
<proteinExistence type="predicted"/>
<keyword evidence="4" id="KW-0371">Homeobox</keyword>
<dbReference type="Gene3D" id="3.30.420.10">
    <property type="entry name" value="Ribonuclease H-like superfamily/Ribonuclease H"/>
    <property type="match status" value="1"/>
</dbReference>
<comment type="caution">
    <text evidence="4">The sequence shown here is derived from an EMBL/GenBank/DDBJ whole genome shotgun (WGS) entry which is preliminary data.</text>
</comment>
<feature type="domain" description="Tc1-like transposase DDE" evidence="3">
    <location>
        <begin position="122"/>
        <end position="239"/>
    </location>
</feature>
<evidence type="ECO:0000256" key="2">
    <source>
        <dbReference type="SAM" id="SignalP"/>
    </source>
</evidence>
<reference evidence="4 5" key="1">
    <citation type="submission" date="2018-10" db="EMBL/GenBank/DDBJ databases">
        <title>Genomic Encyclopedia of Archaeal and Bacterial Type Strains, Phase II (KMG-II): from individual species to whole genera.</title>
        <authorList>
            <person name="Goeker M."/>
        </authorList>
    </citation>
    <scope>NUCLEOTIDE SEQUENCE [LARGE SCALE GENOMIC DNA]</scope>
    <source>
        <strain evidence="4 5">DSM 235</strain>
    </source>
</reference>
<feature type="signal peptide" evidence="2">
    <location>
        <begin position="1"/>
        <end position="20"/>
    </location>
</feature>